<sequence>MGRVVREKVISARTSATTGAAKVLNVLHVGGRLVEEFKELIAYLDVNTALAGTSPTMDIYLQRAVTDTPDEDTDADWEDFYAFPQAVAGLIEKTVHIPLGRQGSDDVAGAGGDREMATLTADTLKPGHWGDQIRIVEKMGGTVTTAAVYDITITGILRTAE</sequence>
<organism evidence="1">
    <name type="scientific">marine sediment metagenome</name>
    <dbReference type="NCBI Taxonomy" id="412755"/>
    <lineage>
        <taxon>unclassified sequences</taxon>
        <taxon>metagenomes</taxon>
        <taxon>ecological metagenomes</taxon>
    </lineage>
</organism>
<protein>
    <submittedName>
        <fullName evidence="1">Uncharacterized protein</fullName>
    </submittedName>
</protein>
<dbReference type="AlphaFoldDB" id="A0A0F9MY45"/>
<accession>A0A0F9MY45</accession>
<reference evidence="1" key="1">
    <citation type="journal article" date="2015" name="Nature">
        <title>Complex archaea that bridge the gap between prokaryotes and eukaryotes.</title>
        <authorList>
            <person name="Spang A."/>
            <person name="Saw J.H."/>
            <person name="Jorgensen S.L."/>
            <person name="Zaremba-Niedzwiedzka K."/>
            <person name="Martijn J."/>
            <person name="Lind A.E."/>
            <person name="van Eijk R."/>
            <person name="Schleper C."/>
            <person name="Guy L."/>
            <person name="Ettema T.J."/>
        </authorList>
    </citation>
    <scope>NUCLEOTIDE SEQUENCE</scope>
</reference>
<proteinExistence type="predicted"/>
<evidence type="ECO:0000313" key="1">
    <source>
        <dbReference type="EMBL" id="KKM74197.1"/>
    </source>
</evidence>
<comment type="caution">
    <text evidence="1">The sequence shown here is derived from an EMBL/GenBank/DDBJ whole genome shotgun (WGS) entry which is preliminary data.</text>
</comment>
<gene>
    <name evidence="1" type="ORF">LCGC14_1402730</name>
</gene>
<dbReference type="EMBL" id="LAZR01009178">
    <property type="protein sequence ID" value="KKM74197.1"/>
    <property type="molecule type" value="Genomic_DNA"/>
</dbReference>
<name>A0A0F9MY45_9ZZZZ</name>